<organism evidence="5 6">
    <name type="scientific">Gregarina niphandrodes</name>
    <name type="common">Septate eugregarine</name>
    <dbReference type="NCBI Taxonomy" id="110365"/>
    <lineage>
        <taxon>Eukaryota</taxon>
        <taxon>Sar</taxon>
        <taxon>Alveolata</taxon>
        <taxon>Apicomplexa</taxon>
        <taxon>Conoidasida</taxon>
        <taxon>Gregarinasina</taxon>
        <taxon>Eugregarinorida</taxon>
        <taxon>Gregarinidae</taxon>
        <taxon>Gregarina</taxon>
    </lineage>
</organism>
<dbReference type="PROSITE" id="PS51678">
    <property type="entry name" value="SAM_MT_PRMT"/>
    <property type="match status" value="1"/>
</dbReference>
<dbReference type="GeneID" id="22911593"/>
<dbReference type="InterPro" id="IPR025799">
    <property type="entry name" value="Arg_MeTrfase"/>
</dbReference>
<dbReference type="AlphaFoldDB" id="A0A023BA60"/>
<reference evidence="5" key="1">
    <citation type="submission" date="2013-12" db="EMBL/GenBank/DDBJ databases">
        <authorList>
            <person name="Omoto C.K."/>
            <person name="Sibley D."/>
            <person name="Venepally P."/>
            <person name="Hadjithomas M."/>
            <person name="Karamycheva S."/>
            <person name="Brunk B."/>
            <person name="Roos D."/>
            <person name="Caler E."/>
            <person name="Lorenzi H."/>
        </authorList>
    </citation>
    <scope>NUCLEOTIDE SEQUENCE</scope>
</reference>
<dbReference type="eggNOG" id="KOG1499">
    <property type="taxonomic scope" value="Eukaryota"/>
</dbReference>
<feature type="compositionally biased region" description="Basic and acidic residues" evidence="3">
    <location>
        <begin position="288"/>
        <end position="302"/>
    </location>
</feature>
<feature type="domain" description="Methyltransferase" evidence="4">
    <location>
        <begin position="45"/>
        <end position="126"/>
    </location>
</feature>
<dbReference type="EMBL" id="AFNH02000314">
    <property type="protein sequence ID" value="EZG77894.1"/>
    <property type="molecule type" value="Genomic_DNA"/>
</dbReference>
<dbReference type="Proteomes" id="UP000019763">
    <property type="component" value="Unassembled WGS sequence"/>
</dbReference>
<dbReference type="SUPFAM" id="SSF53335">
    <property type="entry name" value="S-adenosyl-L-methionine-dependent methyltransferases"/>
    <property type="match status" value="1"/>
</dbReference>
<accession>A0A023BA60</accession>
<evidence type="ECO:0000259" key="4">
    <source>
        <dbReference type="Pfam" id="PF13649"/>
    </source>
</evidence>
<feature type="region of interest" description="Disordered" evidence="3">
    <location>
        <begin position="281"/>
        <end position="329"/>
    </location>
</feature>
<dbReference type="Gene3D" id="3.40.50.150">
    <property type="entry name" value="Vaccinia Virus protein VP39"/>
    <property type="match status" value="1"/>
</dbReference>
<keyword evidence="2" id="KW-0489">Methyltransferase</keyword>
<dbReference type="Gene3D" id="2.70.160.11">
    <property type="entry name" value="Hnrnp arginine n-methyltransferase1"/>
    <property type="match status" value="1"/>
</dbReference>
<keyword evidence="6" id="KW-1185">Reference proteome</keyword>
<dbReference type="CDD" id="cd02440">
    <property type="entry name" value="AdoMet_MTases"/>
    <property type="match status" value="1"/>
</dbReference>
<evidence type="ECO:0000256" key="3">
    <source>
        <dbReference type="SAM" id="MobiDB-lite"/>
    </source>
</evidence>
<keyword evidence="2" id="KW-0808">Transferase</keyword>
<dbReference type="InterPro" id="IPR041698">
    <property type="entry name" value="Methyltransf_25"/>
</dbReference>
<keyword evidence="1 2" id="KW-0949">S-adenosyl-L-methionine</keyword>
<dbReference type="InterPro" id="IPR029063">
    <property type="entry name" value="SAM-dependent_MTases_sf"/>
</dbReference>
<dbReference type="PANTHER" id="PTHR11006:SF4">
    <property type="entry name" value="PROTEIN ARGININE N-METHYLTRANSFERASE 7"/>
    <property type="match status" value="1"/>
</dbReference>
<evidence type="ECO:0000313" key="5">
    <source>
        <dbReference type="EMBL" id="EZG77894.1"/>
    </source>
</evidence>
<dbReference type="Pfam" id="PF13649">
    <property type="entry name" value="Methyltransf_25"/>
    <property type="match status" value="1"/>
</dbReference>
<dbReference type="OrthoDB" id="7848332at2759"/>
<dbReference type="GO" id="GO:0016274">
    <property type="term" value="F:protein-arginine N-methyltransferase activity"/>
    <property type="evidence" value="ECO:0007669"/>
    <property type="project" value="InterPro"/>
</dbReference>
<dbReference type="VEuPathDB" id="CryptoDB:GNI_041230"/>
<name>A0A023BA60_GRENI</name>
<dbReference type="OMA" id="ISEFMGF"/>
<dbReference type="GO" id="GO:0042054">
    <property type="term" value="F:histone methyltransferase activity"/>
    <property type="evidence" value="ECO:0007669"/>
    <property type="project" value="TreeGrafter"/>
</dbReference>
<evidence type="ECO:0000256" key="1">
    <source>
        <dbReference type="ARBA" id="ARBA00022691"/>
    </source>
</evidence>
<protein>
    <submittedName>
        <fullName evidence="5">Arginine N-methyltransferase</fullName>
    </submittedName>
</protein>
<proteinExistence type="predicted"/>
<sequence length="411" mass="45961">MKDDEYAASYGNLAVHKTMLTDRPRMEAYFKSIIFNKEYFDDSVVMDIGTGTGLLAMWVGMYTEARRVIAVEQNRELADLASKLVARNGLADRVEVKHCKVEDFREVEDHSVDIILSEWMGHYLLHEGFLDSVVYARNKFLRKGPKVRNPNLEIWRSKNCQGLLFPSEATIYGSVTYLSPLEADGGWDESLFFGLDLAPLATARNMVDAESGTMCISQMGEPQIRYLSRRPDNEVVVAKLDMASIECSSLNDLSCQRTVTFTREAPANCFALSFTCTFPSKPTAESKSASDVKGHTTRETATARETTTARETATARETTTTGKATTSRPSLLTRSGVVSDAHIILDTRPGMPKTHWMQTLIMFDTLPVHPCLQLVFNVQLMREKKTDRSYVVGFEVTDVLEANAEVIQEAC</sequence>
<comment type="caution">
    <text evidence="5">The sequence shown here is derived from an EMBL/GenBank/DDBJ whole genome shotgun (WGS) entry which is preliminary data.</text>
</comment>
<feature type="compositionally biased region" description="Low complexity" evidence="3">
    <location>
        <begin position="303"/>
        <end position="326"/>
    </location>
</feature>
<dbReference type="PANTHER" id="PTHR11006">
    <property type="entry name" value="PROTEIN ARGININE N-METHYLTRANSFERASE"/>
    <property type="match status" value="1"/>
</dbReference>
<dbReference type="GO" id="GO:0032259">
    <property type="term" value="P:methylation"/>
    <property type="evidence" value="ECO:0007669"/>
    <property type="project" value="UniProtKB-KW"/>
</dbReference>
<evidence type="ECO:0000313" key="6">
    <source>
        <dbReference type="Proteomes" id="UP000019763"/>
    </source>
</evidence>
<dbReference type="RefSeq" id="XP_011129471.1">
    <property type="nucleotide sequence ID" value="XM_011131169.1"/>
</dbReference>
<evidence type="ECO:0000256" key="2">
    <source>
        <dbReference type="PROSITE-ProRule" id="PRU01015"/>
    </source>
</evidence>
<gene>
    <name evidence="5" type="ORF">GNI_041230</name>
</gene>